<dbReference type="OMA" id="HETTHPN"/>
<dbReference type="InterPro" id="IPR019614">
    <property type="entry name" value="SAM-dep_methyl-trfase"/>
</dbReference>
<protein>
    <recommendedName>
        <fullName evidence="4">S-adenosylmethionine-dependent methyltransferase domain-containing protein</fullName>
    </recommendedName>
</protein>
<keyword evidence="1" id="KW-0489">Methyltransferase</keyword>
<dbReference type="EMBL" id="AGNL01012315">
    <property type="protein sequence ID" value="EJK67959.1"/>
    <property type="molecule type" value="Genomic_DNA"/>
</dbReference>
<dbReference type="eggNOG" id="ENOG502QS1I">
    <property type="taxonomic scope" value="Eukaryota"/>
</dbReference>
<dbReference type="Pfam" id="PF10672">
    <property type="entry name" value="Methyltrans_SAM"/>
    <property type="match status" value="1"/>
</dbReference>
<dbReference type="SUPFAM" id="SSF53335">
    <property type="entry name" value="S-adenosyl-L-methionine-dependent methyltransferases"/>
    <property type="match status" value="1"/>
</dbReference>
<name>K0SSI5_THAOC</name>
<evidence type="ECO:0000256" key="2">
    <source>
        <dbReference type="ARBA" id="ARBA00022679"/>
    </source>
</evidence>
<evidence type="ECO:0000256" key="1">
    <source>
        <dbReference type="ARBA" id="ARBA00022603"/>
    </source>
</evidence>
<dbReference type="OrthoDB" id="269872at2759"/>
<gene>
    <name evidence="5" type="ORF">THAOC_10924</name>
</gene>
<feature type="domain" description="S-adenosylmethionine-dependent methyltransferase" evidence="4">
    <location>
        <begin position="345"/>
        <end position="507"/>
    </location>
</feature>
<dbReference type="PANTHER" id="PTHR42873:SF1">
    <property type="entry name" value="S-ADENOSYLMETHIONINE-DEPENDENT METHYLTRANSFERASE DOMAIN-CONTAINING PROTEIN"/>
    <property type="match status" value="1"/>
</dbReference>
<dbReference type="InterPro" id="IPR029063">
    <property type="entry name" value="SAM-dependent_MTases_sf"/>
</dbReference>
<dbReference type="AlphaFoldDB" id="K0SSI5"/>
<dbReference type="Proteomes" id="UP000266841">
    <property type="component" value="Unassembled WGS sequence"/>
</dbReference>
<sequence>MGALAVIVSRSLTRGAFIVGETPNPSVVPSSLLRTADRARRTTRLAIAQSFSSSPSLVSDDEEEALSFSRSPTLHTVMVRRNRQSQAFREGSQLAFGGAVSSTYTELCGPDRQRSKDPASIPIGSMVALVVSRDKQSNQQRKAKGKRDSHEAVAPHFTFASDDFQTRDVINKSQLIGYGVWNPQSMYRVRILAHETTHPNLAKEIRQLRKQVQRGETEDVDDIILRLILRRKVSDAILTRLALDLPADDTNTYRLINGEGDGLSGLAVDIIGGTHAIIMSSAAWVEIHKCAILSEIENALKEAHEEVQFDVIWRNTPSRLKQDGFEMGEEKQEADPRSDVEVTAMESGVRYHTFPYADGQKTGFYCDQRENRRMVAELCAGKRVLDLCCYNGGFALNAVMRGSALSATGVDSSQDAVDAATKNAELNGCSAKTTFVRDDVANYMRCTMEKGEDYDVIVLDPPKLAPSVSSLDKASRKYHALNRDAMNVINPTKGGLLLTCTCSAAMSQKDGGQFFLNVVNGAALSAKRRVTLLRVSGAASCHTQSPASWPAGAYLTAALFHVGPITK</sequence>
<keyword evidence="2" id="KW-0808">Transferase</keyword>
<evidence type="ECO:0000256" key="3">
    <source>
        <dbReference type="ARBA" id="ARBA00022691"/>
    </source>
</evidence>
<dbReference type="GO" id="GO:0008168">
    <property type="term" value="F:methyltransferase activity"/>
    <property type="evidence" value="ECO:0007669"/>
    <property type="project" value="UniProtKB-KW"/>
</dbReference>
<organism evidence="5 6">
    <name type="scientific">Thalassiosira oceanica</name>
    <name type="common">Marine diatom</name>
    <dbReference type="NCBI Taxonomy" id="159749"/>
    <lineage>
        <taxon>Eukaryota</taxon>
        <taxon>Sar</taxon>
        <taxon>Stramenopiles</taxon>
        <taxon>Ochrophyta</taxon>
        <taxon>Bacillariophyta</taxon>
        <taxon>Coscinodiscophyceae</taxon>
        <taxon>Thalassiosirophycidae</taxon>
        <taxon>Thalassiosirales</taxon>
        <taxon>Thalassiosiraceae</taxon>
        <taxon>Thalassiosira</taxon>
    </lineage>
</organism>
<dbReference type="GO" id="GO:0032259">
    <property type="term" value="P:methylation"/>
    <property type="evidence" value="ECO:0007669"/>
    <property type="project" value="UniProtKB-KW"/>
</dbReference>
<keyword evidence="3" id="KW-0949">S-adenosyl-L-methionine</keyword>
<comment type="caution">
    <text evidence="5">The sequence shown here is derived from an EMBL/GenBank/DDBJ whole genome shotgun (WGS) entry which is preliminary data.</text>
</comment>
<reference evidence="5 6" key="1">
    <citation type="journal article" date="2012" name="Genome Biol.">
        <title>Genome and low-iron response of an oceanic diatom adapted to chronic iron limitation.</title>
        <authorList>
            <person name="Lommer M."/>
            <person name="Specht M."/>
            <person name="Roy A.S."/>
            <person name="Kraemer L."/>
            <person name="Andreson R."/>
            <person name="Gutowska M.A."/>
            <person name="Wolf J."/>
            <person name="Bergner S.V."/>
            <person name="Schilhabel M.B."/>
            <person name="Klostermeier U.C."/>
            <person name="Beiko R.G."/>
            <person name="Rosenstiel P."/>
            <person name="Hippler M."/>
            <person name="Laroche J."/>
        </authorList>
    </citation>
    <scope>NUCLEOTIDE SEQUENCE [LARGE SCALE GENOMIC DNA]</scope>
    <source>
        <strain evidence="5 6">CCMP1005</strain>
    </source>
</reference>
<evidence type="ECO:0000313" key="6">
    <source>
        <dbReference type="Proteomes" id="UP000266841"/>
    </source>
</evidence>
<dbReference type="Gene3D" id="3.30.750.80">
    <property type="entry name" value="RNA methyltransferase domain (HRMD) like"/>
    <property type="match status" value="1"/>
</dbReference>
<proteinExistence type="predicted"/>
<dbReference type="Gene3D" id="3.40.50.150">
    <property type="entry name" value="Vaccinia Virus protein VP39"/>
    <property type="match status" value="1"/>
</dbReference>
<keyword evidence="6" id="KW-1185">Reference proteome</keyword>
<dbReference type="CDD" id="cd02440">
    <property type="entry name" value="AdoMet_MTases"/>
    <property type="match status" value="1"/>
</dbReference>
<dbReference type="PANTHER" id="PTHR42873">
    <property type="entry name" value="RIBOSOMAL RNA LARGE SUBUNIT METHYLTRANSFERASE"/>
    <property type="match status" value="1"/>
</dbReference>
<dbReference type="CDD" id="cd11572">
    <property type="entry name" value="RlmI_M_like"/>
    <property type="match status" value="1"/>
</dbReference>
<accession>K0SSI5</accession>
<evidence type="ECO:0000313" key="5">
    <source>
        <dbReference type="EMBL" id="EJK67959.1"/>
    </source>
</evidence>
<evidence type="ECO:0000259" key="4">
    <source>
        <dbReference type="Pfam" id="PF10672"/>
    </source>
</evidence>